<sequence>MKTEIPNLWIKCPQPNPQANLRLFCLPYAGGGTSIFRVWPQELPSNVELCAIELPGRENRIREKPISDIEILADNLVEVLLQHLDKPFAIFGHSMGARIAYNLTRKLHQRNVNPVCLFVSGSYAPHLPELNPPVYLLSDTEFIEQVVRIYDAIPEVLLADKDLMELFLPILRADVTVGTTYIPFPDEPLDCPIFALGGLEDPEASHDLLASWRDYTRSSFSIEMFPGGHFYLNENENRQLLLQFLSKTLKDYL</sequence>
<proteinExistence type="inferred from homology"/>
<evidence type="ECO:0000313" key="4">
    <source>
        <dbReference type="Proteomes" id="UP001384579"/>
    </source>
</evidence>
<comment type="caution">
    <text evidence="3">The sequence shown here is derived from an EMBL/GenBank/DDBJ whole genome shotgun (WGS) entry which is preliminary data.</text>
</comment>
<dbReference type="Proteomes" id="UP001384579">
    <property type="component" value="Unassembled WGS sequence"/>
</dbReference>
<dbReference type="InterPro" id="IPR012223">
    <property type="entry name" value="TEII"/>
</dbReference>
<dbReference type="GO" id="GO:0016787">
    <property type="term" value="F:hydrolase activity"/>
    <property type="evidence" value="ECO:0007669"/>
    <property type="project" value="UniProtKB-KW"/>
</dbReference>
<dbReference type="EMBL" id="JBBLXS010000133">
    <property type="protein sequence ID" value="MEK0185604.1"/>
    <property type="molecule type" value="Genomic_DNA"/>
</dbReference>
<dbReference type="Gene3D" id="3.40.50.1820">
    <property type="entry name" value="alpha/beta hydrolase"/>
    <property type="match status" value="1"/>
</dbReference>
<keyword evidence="3" id="KW-0378">Hydrolase</keyword>
<evidence type="ECO:0000259" key="2">
    <source>
        <dbReference type="Pfam" id="PF00975"/>
    </source>
</evidence>
<dbReference type="Pfam" id="PF00975">
    <property type="entry name" value="Thioesterase"/>
    <property type="match status" value="1"/>
</dbReference>
<dbReference type="RefSeq" id="WP_340522697.1">
    <property type="nucleotide sequence ID" value="NZ_JBBLXS010000133.1"/>
</dbReference>
<protein>
    <submittedName>
        <fullName evidence="3">Alpha/beta fold hydrolase</fullName>
    </submittedName>
</protein>
<dbReference type="InterPro" id="IPR001031">
    <property type="entry name" value="Thioesterase"/>
</dbReference>
<dbReference type="PANTHER" id="PTHR11487:SF0">
    <property type="entry name" value="S-ACYL FATTY ACID SYNTHASE THIOESTERASE, MEDIUM CHAIN"/>
    <property type="match status" value="1"/>
</dbReference>
<dbReference type="SUPFAM" id="SSF53474">
    <property type="entry name" value="alpha/beta-Hydrolases"/>
    <property type="match status" value="1"/>
</dbReference>
<feature type="domain" description="Thioesterase" evidence="2">
    <location>
        <begin position="22"/>
        <end position="247"/>
    </location>
</feature>
<dbReference type="PANTHER" id="PTHR11487">
    <property type="entry name" value="THIOESTERASE"/>
    <property type="match status" value="1"/>
</dbReference>
<dbReference type="InterPro" id="IPR029058">
    <property type="entry name" value="AB_hydrolase_fold"/>
</dbReference>
<comment type="similarity">
    <text evidence="1">Belongs to the thioesterase family.</text>
</comment>
<name>A0ABU8YMH3_9CYAN</name>
<gene>
    <name evidence="3" type="ORF">WMG39_12210</name>
</gene>
<keyword evidence="4" id="KW-1185">Reference proteome</keyword>
<reference evidence="3 4" key="1">
    <citation type="journal article" date="2020" name="Harmful Algae">
        <title>Molecular and morphological characterization of a novel dihydroanatoxin-a producing Microcoleus species (cyanobacteria) from the Russian River, California, USA.</title>
        <authorList>
            <person name="Conklin K.Y."/>
            <person name="Stancheva R."/>
            <person name="Otten T.G."/>
            <person name="Fadness R."/>
            <person name="Boyer G.L."/>
            <person name="Read B."/>
            <person name="Zhang X."/>
            <person name="Sheath R.G."/>
        </authorList>
    </citation>
    <scope>NUCLEOTIDE SEQUENCE [LARGE SCALE GENOMIC DNA]</scope>
    <source>
        <strain evidence="3 4">PTRS2</strain>
    </source>
</reference>
<organism evidence="3 4">
    <name type="scientific">Microcoleus anatoxicus PTRS2</name>
    <dbReference type="NCBI Taxonomy" id="2705321"/>
    <lineage>
        <taxon>Bacteria</taxon>
        <taxon>Bacillati</taxon>
        <taxon>Cyanobacteriota</taxon>
        <taxon>Cyanophyceae</taxon>
        <taxon>Oscillatoriophycideae</taxon>
        <taxon>Oscillatoriales</taxon>
        <taxon>Microcoleaceae</taxon>
        <taxon>Microcoleus</taxon>
        <taxon>Microcoleus anatoxicus</taxon>
    </lineage>
</organism>
<accession>A0ABU8YMH3</accession>
<evidence type="ECO:0000256" key="1">
    <source>
        <dbReference type="ARBA" id="ARBA00007169"/>
    </source>
</evidence>
<evidence type="ECO:0000313" key="3">
    <source>
        <dbReference type="EMBL" id="MEK0185604.1"/>
    </source>
</evidence>